<protein>
    <submittedName>
        <fullName evidence="1">Uncharacterized protein</fullName>
    </submittedName>
</protein>
<dbReference type="Proteomes" id="UP000807342">
    <property type="component" value="Unassembled WGS sequence"/>
</dbReference>
<reference evidence="1" key="1">
    <citation type="submission" date="2020-11" db="EMBL/GenBank/DDBJ databases">
        <authorList>
            <consortium name="DOE Joint Genome Institute"/>
            <person name="Ahrendt S."/>
            <person name="Riley R."/>
            <person name="Andreopoulos W."/>
            <person name="Labutti K."/>
            <person name="Pangilinan J."/>
            <person name="Ruiz-Duenas F.J."/>
            <person name="Barrasa J.M."/>
            <person name="Sanchez-Garcia M."/>
            <person name="Camarero S."/>
            <person name="Miyauchi S."/>
            <person name="Serrano A."/>
            <person name="Linde D."/>
            <person name="Babiker R."/>
            <person name="Drula E."/>
            <person name="Ayuso-Fernandez I."/>
            <person name="Pacheco R."/>
            <person name="Padilla G."/>
            <person name="Ferreira P."/>
            <person name="Barriuso J."/>
            <person name="Kellner H."/>
            <person name="Castanera R."/>
            <person name="Alfaro M."/>
            <person name="Ramirez L."/>
            <person name="Pisabarro A.G."/>
            <person name="Kuo A."/>
            <person name="Tritt A."/>
            <person name="Lipzen A."/>
            <person name="He G."/>
            <person name="Yan M."/>
            <person name="Ng V."/>
            <person name="Cullen D."/>
            <person name="Martin F."/>
            <person name="Rosso M.-N."/>
            <person name="Henrissat B."/>
            <person name="Hibbett D."/>
            <person name="Martinez A.T."/>
            <person name="Grigoriev I.V."/>
        </authorList>
    </citation>
    <scope>NUCLEOTIDE SEQUENCE</scope>
    <source>
        <strain evidence="1">MF-IS2</strain>
    </source>
</reference>
<organism evidence="1 2">
    <name type="scientific">Macrolepiota fuliginosa MF-IS2</name>
    <dbReference type="NCBI Taxonomy" id="1400762"/>
    <lineage>
        <taxon>Eukaryota</taxon>
        <taxon>Fungi</taxon>
        <taxon>Dikarya</taxon>
        <taxon>Basidiomycota</taxon>
        <taxon>Agaricomycotina</taxon>
        <taxon>Agaricomycetes</taxon>
        <taxon>Agaricomycetidae</taxon>
        <taxon>Agaricales</taxon>
        <taxon>Agaricineae</taxon>
        <taxon>Agaricaceae</taxon>
        <taxon>Macrolepiota</taxon>
    </lineage>
</organism>
<proteinExistence type="predicted"/>
<dbReference type="EMBL" id="MU151200">
    <property type="protein sequence ID" value="KAF9447418.1"/>
    <property type="molecule type" value="Genomic_DNA"/>
</dbReference>
<evidence type="ECO:0000313" key="1">
    <source>
        <dbReference type="EMBL" id="KAF9447418.1"/>
    </source>
</evidence>
<gene>
    <name evidence="1" type="ORF">P691DRAFT_802484</name>
</gene>
<comment type="caution">
    <text evidence="1">The sequence shown here is derived from an EMBL/GenBank/DDBJ whole genome shotgun (WGS) entry which is preliminary data.</text>
</comment>
<name>A0A9P5XAE9_9AGAR</name>
<feature type="non-terminal residue" evidence="1">
    <location>
        <position position="1"/>
    </location>
</feature>
<sequence length="59" mass="6707">DWNTNIYQDFIRTHAVDEPTDGQLLHHLSILANSNPIKPVDITCKTPLVRKFDTGIVCM</sequence>
<accession>A0A9P5XAE9</accession>
<dbReference type="AlphaFoldDB" id="A0A9P5XAE9"/>
<evidence type="ECO:0000313" key="2">
    <source>
        <dbReference type="Proteomes" id="UP000807342"/>
    </source>
</evidence>
<keyword evidence="2" id="KW-1185">Reference proteome</keyword>
<feature type="non-terminal residue" evidence="1">
    <location>
        <position position="59"/>
    </location>
</feature>